<reference evidence="3" key="1">
    <citation type="submission" date="2018-04" db="EMBL/GenBank/DDBJ databases">
        <authorList>
            <person name="Watanabe M."/>
            <person name="Kojima H."/>
        </authorList>
    </citation>
    <scope>NUCLEOTIDE SEQUENCE [LARGE SCALE GENOMIC DNA]</scope>
    <source>
        <strain evidence="3">Dysh456</strain>
    </source>
</reference>
<evidence type="ECO:0008006" key="4">
    <source>
        <dbReference type="Google" id="ProtNLM"/>
    </source>
</evidence>
<evidence type="ECO:0000313" key="3">
    <source>
        <dbReference type="Proteomes" id="UP000270530"/>
    </source>
</evidence>
<feature type="signal peptide" evidence="1">
    <location>
        <begin position="1"/>
        <end position="24"/>
    </location>
</feature>
<reference evidence="3" key="2">
    <citation type="submission" date="2018-06" db="EMBL/GenBank/DDBJ databases">
        <title>Genome sequence of Rhodanobacteraceae bacterium strain Dysh456.</title>
        <authorList>
            <person name="Fukui M."/>
        </authorList>
    </citation>
    <scope>NUCLEOTIDE SEQUENCE [LARGE SCALE GENOMIC DNA]</scope>
    <source>
        <strain evidence="3">Dysh456</strain>
    </source>
</reference>
<keyword evidence="3" id="KW-1185">Reference proteome</keyword>
<keyword evidence="1" id="KW-0732">Signal</keyword>
<sequence>MLNNFPRRLSALAVGLALSGLASANVHAEKSPALDRISLWVGGYYSNNDTDLSVRGRGDYAGASGKVNLEDDLGLDKHSTNPRVRADFLLGDSQGFSFDFYQINRDNTRSVNQYIPLVDADVGAKVKGKVKYNFGSAAYKWWFGHDSDVFGVGLGAAYYKVDLRLRASASAGGESVSGSEGYSDHEWAPMLTLGWRHAFNDQWRMYFDASGVKKNGGDLNGHIWNASLGVEWFPWTNVGFALEYAASQVNLNKDYDNAKTRLAIHSDGPAFYLRARF</sequence>
<proteinExistence type="predicted"/>
<dbReference type="OrthoDB" id="8716343at2"/>
<evidence type="ECO:0000313" key="2">
    <source>
        <dbReference type="EMBL" id="BBD80351.1"/>
    </source>
</evidence>
<dbReference type="EMBL" id="AP018560">
    <property type="protein sequence ID" value="BBD80351.1"/>
    <property type="molecule type" value="Genomic_DNA"/>
</dbReference>
<evidence type="ECO:0000256" key="1">
    <source>
        <dbReference type="SAM" id="SignalP"/>
    </source>
</evidence>
<dbReference type="KEGG" id="rbd:ALSL_1699"/>
<dbReference type="Proteomes" id="UP000270530">
    <property type="component" value="Chromosome"/>
</dbReference>
<feature type="chain" id="PRO_5016373196" description="Outer membrane protein beta-barrel domain-containing protein" evidence="1">
    <location>
        <begin position="25"/>
        <end position="277"/>
    </location>
</feature>
<accession>A0A2Z6E6M1</accession>
<dbReference type="InterPro" id="IPR011250">
    <property type="entry name" value="OMP/PagP_B-barrel"/>
</dbReference>
<dbReference type="SUPFAM" id="SSF56925">
    <property type="entry name" value="OMPA-like"/>
    <property type="match status" value="1"/>
</dbReference>
<organism evidence="2 3">
    <name type="scientific">Aerosticca soli</name>
    <dbReference type="NCBI Taxonomy" id="2010829"/>
    <lineage>
        <taxon>Bacteria</taxon>
        <taxon>Pseudomonadati</taxon>
        <taxon>Pseudomonadota</taxon>
        <taxon>Gammaproteobacteria</taxon>
        <taxon>Lysobacterales</taxon>
        <taxon>Rhodanobacteraceae</taxon>
        <taxon>Aerosticca</taxon>
    </lineage>
</organism>
<name>A0A2Z6E6M1_9GAMM</name>
<gene>
    <name evidence="2" type="ORF">ALSL_1699</name>
</gene>
<dbReference type="RefSeq" id="WP_126538261.1">
    <property type="nucleotide sequence ID" value="NZ_AP018560.1"/>
</dbReference>
<protein>
    <recommendedName>
        <fullName evidence="4">Outer membrane protein beta-barrel domain-containing protein</fullName>
    </recommendedName>
</protein>
<dbReference type="AlphaFoldDB" id="A0A2Z6E6M1"/>